<dbReference type="EC" id="2.7.11.1" evidence="2"/>
<dbReference type="Pfam" id="PF00069">
    <property type="entry name" value="Pkinase"/>
    <property type="match status" value="1"/>
</dbReference>
<dbReference type="PANTHER" id="PTHR48005">
    <property type="entry name" value="LEUCINE RICH REPEAT KINASE 2"/>
    <property type="match status" value="1"/>
</dbReference>
<dbReference type="GeneID" id="110805849"/>
<dbReference type="InterPro" id="IPR017441">
    <property type="entry name" value="Protein_kinase_ATP_BS"/>
</dbReference>
<dbReference type="Pfam" id="PF13855">
    <property type="entry name" value="LRR_8"/>
    <property type="match status" value="2"/>
</dbReference>
<evidence type="ECO:0000256" key="15">
    <source>
        <dbReference type="PROSITE-ProRule" id="PRU10141"/>
    </source>
</evidence>
<evidence type="ECO:0000256" key="16">
    <source>
        <dbReference type="SAM" id="Phobius"/>
    </source>
</evidence>
<gene>
    <name evidence="19" type="primary">LOC110805849</name>
</gene>
<evidence type="ECO:0000259" key="17">
    <source>
        <dbReference type="PROSITE" id="PS50011"/>
    </source>
</evidence>
<evidence type="ECO:0000256" key="5">
    <source>
        <dbReference type="ARBA" id="ARBA00022679"/>
    </source>
</evidence>
<dbReference type="PROSITE" id="PS00107">
    <property type="entry name" value="PROTEIN_KINASE_ATP"/>
    <property type="match status" value="1"/>
</dbReference>
<evidence type="ECO:0000256" key="10">
    <source>
        <dbReference type="ARBA" id="ARBA00022840"/>
    </source>
</evidence>
<dbReference type="GO" id="GO:0005524">
    <property type="term" value="F:ATP binding"/>
    <property type="evidence" value="ECO:0007669"/>
    <property type="project" value="UniProtKB-UniRule"/>
</dbReference>
<feature type="binding site" evidence="15">
    <location>
        <position position="482"/>
    </location>
    <ligand>
        <name>ATP</name>
        <dbReference type="ChEBI" id="CHEBI:30616"/>
    </ligand>
</feature>
<evidence type="ECO:0000256" key="7">
    <source>
        <dbReference type="ARBA" id="ARBA00022737"/>
    </source>
</evidence>
<dbReference type="Pfam" id="PF00560">
    <property type="entry name" value="LRR_1"/>
    <property type="match status" value="2"/>
</dbReference>
<name>A0A9R0KCT7_SPIOL</name>
<keyword evidence="3" id="KW-0723">Serine/threonine-protein kinase</keyword>
<feature type="transmembrane region" description="Helical" evidence="16">
    <location>
        <begin position="383"/>
        <end position="411"/>
    </location>
</feature>
<dbReference type="PRINTS" id="PR00019">
    <property type="entry name" value="LEURICHRPT"/>
</dbReference>
<dbReference type="GO" id="GO:0038023">
    <property type="term" value="F:signaling receptor activity"/>
    <property type="evidence" value="ECO:0000318"/>
    <property type="project" value="GO_Central"/>
</dbReference>
<dbReference type="Gene3D" id="3.30.200.20">
    <property type="entry name" value="Phosphorylase Kinase, domain 1"/>
    <property type="match status" value="1"/>
</dbReference>
<dbReference type="InterPro" id="IPR003591">
    <property type="entry name" value="Leu-rich_rpt_typical-subtyp"/>
</dbReference>
<evidence type="ECO:0000256" key="1">
    <source>
        <dbReference type="ARBA" id="ARBA00004370"/>
    </source>
</evidence>
<dbReference type="InterPro" id="IPR008266">
    <property type="entry name" value="Tyr_kinase_AS"/>
</dbReference>
<dbReference type="PROSITE" id="PS00109">
    <property type="entry name" value="PROTEIN_KINASE_TYR"/>
    <property type="match status" value="1"/>
</dbReference>
<keyword evidence="6 16" id="KW-0812">Transmembrane</keyword>
<dbReference type="Proteomes" id="UP000813463">
    <property type="component" value="Chromosome 6"/>
</dbReference>
<protein>
    <recommendedName>
        <fullName evidence="2">non-specific serine/threonine protein kinase</fullName>
        <ecNumber evidence="2">2.7.11.1</ecNumber>
    </recommendedName>
</protein>
<dbReference type="AlphaFoldDB" id="A0A9R0KCT7"/>
<dbReference type="GO" id="GO:0009755">
    <property type="term" value="P:hormone-mediated signaling pathway"/>
    <property type="evidence" value="ECO:0000318"/>
    <property type="project" value="GO_Central"/>
</dbReference>
<evidence type="ECO:0000256" key="14">
    <source>
        <dbReference type="ARBA" id="ARBA00048679"/>
    </source>
</evidence>
<comment type="catalytic activity">
    <reaction evidence="14">
        <text>L-seryl-[protein] + ATP = O-phospho-L-seryl-[protein] + ADP + H(+)</text>
        <dbReference type="Rhea" id="RHEA:17989"/>
        <dbReference type="Rhea" id="RHEA-COMP:9863"/>
        <dbReference type="Rhea" id="RHEA-COMP:11604"/>
        <dbReference type="ChEBI" id="CHEBI:15378"/>
        <dbReference type="ChEBI" id="CHEBI:29999"/>
        <dbReference type="ChEBI" id="CHEBI:30616"/>
        <dbReference type="ChEBI" id="CHEBI:83421"/>
        <dbReference type="ChEBI" id="CHEBI:456216"/>
        <dbReference type="EC" id="2.7.11.1"/>
    </reaction>
</comment>
<keyword evidence="9" id="KW-0418">Kinase</keyword>
<dbReference type="GO" id="GO:0004674">
    <property type="term" value="F:protein serine/threonine kinase activity"/>
    <property type="evidence" value="ECO:0007669"/>
    <property type="project" value="UniProtKB-KW"/>
</dbReference>
<dbReference type="InterPro" id="IPR051420">
    <property type="entry name" value="Ser_Thr_Kinases_DiverseReg"/>
</dbReference>
<comment type="subcellular location">
    <subcellularLocation>
        <location evidence="1">Membrane</location>
    </subcellularLocation>
</comment>
<keyword evidence="11 16" id="KW-1133">Transmembrane helix</keyword>
<dbReference type="SUPFAM" id="SSF52047">
    <property type="entry name" value="RNI-like"/>
    <property type="match status" value="1"/>
</dbReference>
<keyword evidence="18" id="KW-1185">Reference proteome</keyword>
<dbReference type="InterPro" id="IPR001611">
    <property type="entry name" value="Leu-rich_rpt"/>
</dbReference>
<evidence type="ECO:0000256" key="13">
    <source>
        <dbReference type="ARBA" id="ARBA00047899"/>
    </source>
</evidence>
<dbReference type="Gene3D" id="1.10.510.10">
    <property type="entry name" value="Transferase(Phosphotransferase) domain 1"/>
    <property type="match status" value="1"/>
</dbReference>
<sequence>MANLSELSILRLNENHFSGSIPALIGRLTKLTDLRLFLNQFSGHIPQDIGNFSSMTILHLGANNFTGSLPPYVCKGGKLVNFSTTGNSFTGPIPISLKNCPNLYRVRLEHNQLTGDLEQAFGVYPNLNYIDLSYNKLRGKLSETWGRCQNMSVLRLAGNFLSGEIPRNIFQLPRLMELDLSSNRLQGNISPQVGQSSKLLELSLQNNVLSGHLPVQLGGLYGLQHLDISSNNLTGPIPHEIGRCSNLLNLNLSINSLSGQLPHEIGQLIQLQISLDLSYNSLTGGIPAELDQLISLQSLNISHNNLSGQIPSSLASLTSLQVADFSSNELEGPLPDNKAFSSFPLQCFAGNKDLCGKIRGMKPCRNSQAASPPTRGRGRQKTVIVITASSMASAFLLLLLLLVVSCSILFWRRCKLGKCRQLQQAQDSEDVYSALNFDGKLVYRDIVEATENFDSLYCIGSGATGSVYKAALPNNQVLAVKKFKVEKAELVPRSFVNEVKALTEIRHKNIVRFYGFCLHNNITMLAYKYVERGSLDDVLRSNEGSKELDWEKRVRIIKGVADALAYMHHNCVPPIVHRDISSKNVLLCAQLEAHVSDFGTAKFLNPDSSNWTALAGTYGYLAPELAYTMTINEKCDVYSFGVLALEVLMGAHPREYVWKLHSDDQMEKQLKYVLDSRLAYPTGLKLIEQLKSVLEVVNMCLNVNPQSRPTMNYVSQMLGRTGRHTQKGTVDFSDLNSDIEVSFGLTENTF</sequence>
<keyword evidence="7" id="KW-0677">Repeat</keyword>
<dbReference type="PROSITE" id="PS50011">
    <property type="entry name" value="PROTEIN_KINASE_DOM"/>
    <property type="match status" value="1"/>
</dbReference>
<dbReference type="InterPro" id="IPR000719">
    <property type="entry name" value="Prot_kinase_dom"/>
</dbReference>
<evidence type="ECO:0000313" key="19">
    <source>
        <dbReference type="RefSeq" id="XP_021867161.2"/>
    </source>
</evidence>
<keyword evidence="8 15" id="KW-0547">Nucleotide-binding</keyword>
<evidence type="ECO:0000256" key="9">
    <source>
        <dbReference type="ARBA" id="ARBA00022777"/>
    </source>
</evidence>
<evidence type="ECO:0000256" key="6">
    <source>
        <dbReference type="ARBA" id="ARBA00022692"/>
    </source>
</evidence>
<dbReference type="SMART" id="SM00369">
    <property type="entry name" value="LRR_TYP"/>
    <property type="match status" value="5"/>
</dbReference>
<evidence type="ECO:0000256" key="11">
    <source>
        <dbReference type="ARBA" id="ARBA00022989"/>
    </source>
</evidence>
<dbReference type="SUPFAM" id="SSF56112">
    <property type="entry name" value="Protein kinase-like (PK-like)"/>
    <property type="match status" value="1"/>
</dbReference>
<evidence type="ECO:0000313" key="18">
    <source>
        <dbReference type="Proteomes" id="UP000813463"/>
    </source>
</evidence>
<accession>A0A9R0KCT7</accession>
<dbReference type="RefSeq" id="XP_021867161.2">
    <property type="nucleotide sequence ID" value="XM_022011469.2"/>
</dbReference>
<evidence type="ECO:0000256" key="12">
    <source>
        <dbReference type="ARBA" id="ARBA00023136"/>
    </source>
</evidence>
<keyword evidence="5" id="KW-0808">Transferase</keyword>
<reference evidence="19" key="2">
    <citation type="submission" date="2025-08" db="UniProtKB">
        <authorList>
            <consortium name="RefSeq"/>
        </authorList>
    </citation>
    <scope>IDENTIFICATION</scope>
    <source>
        <tissue evidence="19">Leaf</tissue>
    </source>
</reference>
<evidence type="ECO:0000256" key="2">
    <source>
        <dbReference type="ARBA" id="ARBA00012513"/>
    </source>
</evidence>
<keyword evidence="4" id="KW-0433">Leucine-rich repeat</keyword>
<dbReference type="PANTHER" id="PTHR48005:SF70">
    <property type="entry name" value="MDIS1-INTERACTING RECEPTOR LIKE KINASE 2-LIKE"/>
    <property type="match status" value="1"/>
</dbReference>
<dbReference type="Gene3D" id="3.80.10.10">
    <property type="entry name" value="Ribonuclease Inhibitor"/>
    <property type="match status" value="1"/>
</dbReference>
<dbReference type="GO" id="GO:0005886">
    <property type="term" value="C:plasma membrane"/>
    <property type="evidence" value="ECO:0000318"/>
    <property type="project" value="GO_Central"/>
</dbReference>
<reference evidence="18" key="1">
    <citation type="journal article" date="2021" name="Nat. Commun.">
        <title>Genomic analyses provide insights into spinach domestication and the genetic basis of agronomic traits.</title>
        <authorList>
            <person name="Cai X."/>
            <person name="Sun X."/>
            <person name="Xu C."/>
            <person name="Sun H."/>
            <person name="Wang X."/>
            <person name="Ge C."/>
            <person name="Zhang Z."/>
            <person name="Wang Q."/>
            <person name="Fei Z."/>
            <person name="Jiao C."/>
            <person name="Wang Q."/>
        </authorList>
    </citation>
    <scope>NUCLEOTIDE SEQUENCE [LARGE SCALE GENOMIC DNA]</scope>
    <source>
        <strain evidence="18">cv. Varoflay</strain>
    </source>
</reference>
<comment type="catalytic activity">
    <reaction evidence="13">
        <text>L-threonyl-[protein] + ATP = O-phospho-L-threonyl-[protein] + ADP + H(+)</text>
        <dbReference type="Rhea" id="RHEA:46608"/>
        <dbReference type="Rhea" id="RHEA-COMP:11060"/>
        <dbReference type="Rhea" id="RHEA-COMP:11605"/>
        <dbReference type="ChEBI" id="CHEBI:15378"/>
        <dbReference type="ChEBI" id="CHEBI:30013"/>
        <dbReference type="ChEBI" id="CHEBI:30616"/>
        <dbReference type="ChEBI" id="CHEBI:61977"/>
        <dbReference type="ChEBI" id="CHEBI:456216"/>
        <dbReference type="EC" id="2.7.11.1"/>
    </reaction>
</comment>
<keyword evidence="10 15" id="KW-0067">ATP-binding</keyword>
<feature type="domain" description="Protein kinase" evidence="17">
    <location>
        <begin position="453"/>
        <end position="718"/>
    </location>
</feature>
<evidence type="ECO:0000256" key="8">
    <source>
        <dbReference type="ARBA" id="ARBA00022741"/>
    </source>
</evidence>
<dbReference type="InterPro" id="IPR011009">
    <property type="entry name" value="Kinase-like_dom_sf"/>
</dbReference>
<organism evidence="18 19">
    <name type="scientific">Spinacia oleracea</name>
    <name type="common">Spinach</name>
    <dbReference type="NCBI Taxonomy" id="3562"/>
    <lineage>
        <taxon>Eukaryota</taxon>
        <taxon>Viridiplantae</taxon>
        <taxon>Streptophyta</taxon>
        <taxon>Embryophyta</taxon>
        <taxon>Tracheophyta</taxon>
        <taxon>Spermatophyta</taxon>
        <taxon>Magnoliopsida</taxon>
        <taxon>eudicotyledons</taxon>
        <taxon>Gunneridae</taxon>
        <taxon>Pentapetalae</taxon>
        <taxon>Caryophyllales</taxon>
        <taxon>Chenopodiaceae</taxon>
        <taxon>Chenopodioideae</taxon>
        <taxon>Anserineae</taxon>
        <taxon>Spinacia</taxon>
    </lineage>
</organism>
<evidence type="ECO:0000256" key="3">
    <source>
        <dbReference type="ARBA" id="ARBA00022527"/>
    </source>
</evidence>
<evidence type="ECO:0000256" key="4">
    <source>
        <dbReference type="ARBA" id="ARBA00022614"/>
    </source>
</evidence>
<dbReference type="InterPro" id="IPR032675">
    <property type="entry name" value="LRR_dom_sf"/>
</dbReference>
<keyword evidence="12 16" id="KW-0472">Membrane</keyword>
<proteinExistence type="predicted"/>
<dbReference type="KEGG" id="soe:110805849"/>